<reference evidence="3 4" key="1">
    <citation type="journal article" date="2016" name="Nat. Commun.">
        <title>Thousands of microbial genomes shed light on interconnected biogeochemical processes in an aquifer system.</title>
        <authorList>
            <person name="Anantharaman K."/>
            <person name="Brown C.T."/>
            <person name="Hug L.A."/>
            <person name="Sharon I."/>
            <person name="Castelle C.J."/>
            <person name="Probst A.J."/>
            <person name="Thomas B.C."/>
            <person name="Singh A."/>
            <person name="Wilkins M.J."/>
            <person name="Karaoz U."/>
            <person name="Brodie E.L."/>
            <person name="Williams K.H."/>
            <person name="Hubbard S.S."/>
            <person name="Banfield J.F."/>
        </authorList>
    </citation>
    <scope>NUCLEOTIDE SEQUENCE [LARGE SCALE GENOMIC DNA]</scope>
</reference>
<keyword evidence="1" id="KW-0812">Transmembrane</keyword>
<sequence>MFEDIVFGLDLIISYWWAYMPIMLLLGFYYAWLEYIQTEYFNSLNWTLLHIKPPPDVDRSPKAGEQIFAGLHGIFVKPVSWKEKLFKGKIPDWFSIEIVGQNGLTDFYIRTLTDYKNIVESNIFAQYPDAEINEVEDYMKEWPKRTPNEEYDVFGSELILTKEDAYPIQTYPFFEEKMAGLEQVRRLDPLSSLSEIFSTFRVGENFVIQLLVRPVGDDWIKKAQGALDKLLGKEPKKEKDLIESMFSQIDKVFLPGVEEKKEEKKDKKLSAPEEEMAKAIGRKTAKIGFESGIRFMYISKKEVFHRYHFAAVMGVFKQFSAANLNSFKVNKTTLTYSKGKFADFFPSDKGFFADQKSFEKKTELFKNLKARVFTKKFFILNVEELATVFHLPGIEVQAPMFPRVEAKKGQPPSGLALE</sequence>
<gene>
    <name evidence="3" type="ORF">A3I24_01970</name>
</gene>
<dbReference type="EMBL" id="MHJL01000002">
    <property type="protein sequence ID" value="OGY68298.1"/>
    <property type="molecule type" value="Genomic_DNA"/>
</dbReference>
<keyword evidence="1" id="KW-1133">Transmembrane helix</keyword>
<keyword evidence="1" id="KW-0472">Membrane</keyword>
<proteinExistence type="predicted"/>
<dbReference type="AlphaFoldDB" id="A0A1G1ZUA4"/>
<dbReference type="STRING" id="1798409.A3I24_01970"/>
<evidence type="ECO:0000259" key="2">
    <source>
        <dbReference type="Pfam" id="PF26449"/>
    </source>
</evidence>
<dbReference type="Proteomes" id="UP000177690">
    <property type="component" value="Unassembled WGS sequence"/>
</dbReference>
<name>A0A1G1ZUA4_9BACT</name>
<evidence type="ECO:0000256" key="1">
    <source>
        <dbReference type="SAM" id="Phobius"/>
    </source>
</evidence>
<feature type="transmembrane region" description="Helical" evidence="1">
    <location>
        <begin position="12"/>
        <end position="32"/>
    </location>
</feature>
<dbReference type="Pfam" id="PF26449">
    <property type="entry name" value="DUF8128"/>
    <property type="match status" value="1"/>
</dbReference>
<organism evidence="3 4">
    <name type="scientific">Candidatus Harrisonbacteria bacterium RIFCSPLOWO2_02_FULL_41_13b</name>
    <dbReference type="NCBI Taxonomy" id="1798409"/>
    <lineage>
        <taxon>Bacteria</taxon>
        <taxon>Candidatus Harrisoniibacteriota</taxon>
    </lineage>
</organism>
<accession>A0A1G1ZUA4</accession>
<evidence type="ECO:0000313" key="4">
    <source>
        <dbReference type="Proteomes" id="UP000177690"/>
    </source>
</evidence>
<dbReference type="InterPro" id="IPR058441">
    <property type="entry name" value="DUF8128"/>
</dbReference>
<evidence type="ECO:0000313" key="3">
    <source>
        <dbReference type="EMBL" id="OGY68298.1"/>
    </source>
</evidence>
<feature type="domain" description="DUF8128" evidence="2">
    <location>
        <begin position="45"/>
        <end position="398"/>
    </location>
</feature>
<protein>
    <recommendedName>
        <fullName evidence="2">DUF8128 domain-containing protein</fullName>
    </recommendedName>
</protein>
<comment type="caution">
    <text evidence="3">The sequence shown here is derived from an EMBL/GenBank/DDBJ whole genome shotgun (WGS) entry which is preliminary data.</text>
</comment>